<evidence type="ECO:0000313" key="1">
    <source>
        <dbReference type="EMBL" id="KAJ4471265.1"/>
    </source>
</evidence>
<reference evidence="1" key="1">
    <citation type="submission" date="2022-08" db="EMBL/GenBank/DDBJ databases">
        <authorList>
            <consortium name="DOE Joint Genome Institute"/>
            <person name="Min B."/>
            <person name="Riley R."/>
            <person name="Sierra-Patev S."/>
            <person name="Naranjo-Ortiz M."/>
            <person name="Looney B."/>
            <person name="Konkel Z."/>
            <person name="Slot J.C."/>
            <person name="Sakamoto Y."/>
            <person name="Steenwyk J.L."/>
            <person name="Rokas A."/>
            <person name="Carro J."/>
            <person name="Camarero S."/>
            <person name="Ferreira P."/>
            <person name="Molpeceres G."/>
            <person name="Ruiz-Duenas F.J."/>
            <person name="Serrano A."/>
            <person name="Henrissat B."/>
            <person name="Drula E."/>
            <person name="Hughes K.W."/>
            <person name="Mata J.L."/>
            <person name="Ishikawa N.K."/>
            <person name="Vargas-Isla R."/>
            <person name="Ushijima S."/>
            <person name="Smith C.A."/>
            <person name="Ahrendt S."/>
            <person name="Andreopoulos W."/>
            <person name="He G."/>
            <person name="Labutti K."/>
            <person name="Lipzen A."/>
            <person name="Ng V."/>
            <person name="Sandor L."/>
            <person name="Barry K."/>
            <person name="Martinez A.T."/>
            <person name="Xiao Y."/>
            <person name="Gibbons J.G."/>
            <person name="Terashima K."/>
            <person name="Hibbett D.S."/>
            <person name="Grigoriev I.V."/>
        </authorList>
    </citation>
    <scope>NUCLEOTIDE SEQUENCE</scope>
    <source>
        <strain evidence="1">Sp2 HRB7682 ss15</strain>
    </source>
</reference>
<sequence>MPFTFGDSLSSLVSQGSLQDVVDLTTLRNSVVGTKKIHILVPKEFSLTLTSLPLLTELSLQSCTFEDAVSFHGIELKLVRLRLENIRWDDTPDEITLLCNCPLLKVLFLGWHYRIAHTMHGIDDRTLPPKLHDLTVISANYSWSTNRIRRLQEEETFFRFITALNGLRRLTLNGGWPVFESEAFTQDKQAFPDDLEAYAGPIHFFRSTAPAHLGLKDVTFMESHLTISEIQDFLPSLPMATRVALVGVCLEEDLLFDETLLTIAFRRFQNVEEFLIDSAHIPAEGPGPVFDVLRQSIHMLEKIRYLIIPDIDAFDLEIEEAFSDLTDISPSLMGIQVEDQKWMYDGQRWIEVDN</sequence>
<evidence type="ECO:0000313" key="2">
    <source>
        <dbReference type="Proteomes" id="UP001150238"/>
    </source>
</evidence>
<proteinExistence type="predicted"/>
<protein>
    <submittedName>
        <fullName evidence="1">Uncharacterized protein</fullName>
    </submittedName>
</protein>
<dbReference type="AlphaFoldDB" id="A0A9W8ZZY5"/>
<comment type="caution">
    <text evidence="1">The sequence shown here is derived from an EMBL/GenBank/DDBJ whole genome shotgun (WGS) entry which is preliminary data.</text>
</comment>
<dbReference type="Proteomes" id="UP001150238">
    <property type="component" value="Unassembled WGS sequence"/>
</dbReference>
<reference evidence="1" key="2">
    <citation type="journal article" date="2023" name="Proc. Natl. Acad. Sci. U.S.A.">
        <title>A global phylogenomic analysis of the shiitake genus Lentinula.</title>
        <authorList>
            <person name="Sierra-Patev S."/>
            <person name="Min B."/>
            <person name="Naranjo-Ortiz M."/>
            <person name="Looney B."/>
            <person name="Konkel Z."/>
            <person name="Slot J.C."/>
            <person name="Sakamoto Y."/>
            <person name="Steenwyk J.L."/>
            <person name="Rokas A."/>
            <person name="Carro J."/>
            <person name="Camarero S."/>
            <person name="Ferreira P."/>
            <person name="Molpeceres G."/>
            <person name="Ruiz-Duenas F.J."/>
            <person name="Serrano A."/>
            <person name="Henrissat B."/>
            <person name="Drula E."/>
            <person name="Hughes K.W."/>
            <person name="Mata J.L."/>
            <person name="Ishikawa N.K."/>
            <person name="Vargas-Isla R."/>
            <person name="Ushijima S."/>
            <person name="Smith C.A."/>
            <person name="Donoghue J."/>
            <person name="Ahrendt S."/>
            <person name="Andreopoulos W."/>
            <person name="He G."/>
            <person name="LaButti K."/>
            <person name="Lipzen A."/>
            <person name="Ng V."/>
            <person name="Riley R."/>
            <person name="Sandor L."/>
            <person name="Barry K."/>
            <person name="Martinez A.T."/>
            <person name="Xiao Y."/>
            <person name="Gibbons J.G."/>
            <person name="Terashima K."/>
            <person name="Grigoriev I.V."/>
            <person name="Hibbett D."/>
        </authorList>
    </citation>
    <scope>NUCLEOTIDE SEQUENCE</scope>
    <source>
        <strain evidence="1">Sp2 HRB7682 ss15</strain>
    </source>
</reference>
<name>A0A9W8ZZY5_9AGAR</name>
<dbReference type="SUPFAM" id="SSF52047">
    <property type="entry name" value="RNI-like"/>
    <property type="match status" value="1"/>
</dbReference>
<dbReference type="EMBL" id="JANVFS010000029">
    <property type="protein sequence ID" value="KAJ4471265.1"/>
    <property type="molecule type" value="Genomic_DNA"/>
</dbReference>
<organism evidence="1 2">
    <name type="scientific">Lentinula lateritia</name>
    <dbReference type="NCBI Taxonomy" id="40482"/>
    <lineage>
        <taxon>Eukaryota</taxon>
        <taxon>Fungi</taxon>
        <taxon>Dikarya</taxon>
        <taxon>Basidiomycota</taxon>
        <taxon>Agaricomycotina</taxon>
        <taxon>Agaricomycetes</taxon>
        <taxon>Agaricomycetidae</taxon>
        <taxon>Agaricales</taxon>
        <taxon>Marasmiineae</taxon>
        <taxon>Omphalotaceae</taxon>
        <taxon>Lentinula</taxon>
    </lineage>
</organism>
<gene>
    <name evidence="1" type="ORF">C8J55DRAFT_491426</name>
</gene>
<accession>A0A9W8ZZY5</accession>